<dbReference type="RefSeq" id="WP_144307227.1">
    <property type="nucleotide sequence ID" value="NZ_QMIF01000020.1"/>
</dbReference>
<dbReference type="PANTHER" id="PTHR43304:SF1">
    <property type="entry name" value="PAC DOMAIN-CONTAINING PROTEIN"/>
    <property type="match status" value="1"/>
</dbReference>
<dbReference type="InterPro" id="IPR036097">
    <property type="entry name" value="HisK_dim/P_sf"/>
</dbReference>
<dbReference type="InterPro" id="IPR035965">
    <property type="entry name" value="PAS-like_dom_sf"/>
</dbReference>
<keyword evidence="3" id="KW-0597">Phosphoprotein</keyword>
<dbReference type="CDD" id="cd00082">
    <property type="entry name" value="HisKA"/>
    <property type="match status" value="1"/>
</dbReference>
<dbReference type="InterPro" id="IPR001610">
    <property type="entry name" value="PAC"/>
</dbReference>
<evidence type="ECO:0000259" key="7">
    <source>
        <dbReference type="PROSITE" id="PS50112"/>
    </source>
</evidence>
<dbReference type="InterPro" id="IPR003661">
    <property type="entry name" value="HisK_dim/P_dom"/>
</dbReference>
<dbReference type="InterPro" id="IPR036890">
    <property type="entry name" value="HATPase_C_sf"/>
</dbReference>
<sequence>MNKASTAPFRAGRPGQLAQFLAADLADSALPAAFLQDGVVNASPVPDCLRYAAGVLGAALGCAPDAGLKALLEQAGQEPNAGTIATALEKRSAGIHAPYRLVVETGHAAVWFMIHTRPAFGGGTDLYDPASAIAVIEPLDPDQAPDQPAQQPKASGRNLAVLREKHRVLYDILPIGLTITDEDGIIIEVNSVSEKVLGHPAEALIGKSVYDDSWHVIRPDGSPLPPDEYACVRALRTGETLLGQEVGIVRENGEVIWLSIYVAPIDLEGYGIAIIYVDVTKSRIIENNLRKREHRYRMAVEAGHIGVWEWELNTGNMYLDPNLKHMLGYEDWEIESNIDDWSQHVHAADQNALQESIQQHLSGQTPYFDFEHRMLHKNGSQVWVLARGVASFDADGNPVSMTGTDLDITDRKLAEEALEVERKRLFSLLDRLPAFVCLIATDRTLRFKNRYFVEQFSEDAGPPCTTACAASCPTFEVFDTRSLAVWEWTSERTGQVFQIYDYPFEDVDGSPLVLELGIDVTVSRRAQDALQASEQRYRSITDNLAMGIAMVDENYRVVAANPKLREWYSHVDFDSPPPCKVLFPSCAEDTHCKSPCTRVLAERMETEILEDMTLAGGTRTMRFNFYPVRRNDGSIRSLIVMIEDVTDRLRDQARLQRAQKLEAMGTLAGGIAHEINQPLNALRLYVSGLDMVIDQQEIISRELVKERLGLIMNECRKISDIIVHMRSLVRQETRGLGSVDLNHALESALSLVTAQLRSHDITLRLNLQSDLPKVHANPVQVEQVVINLVVNAMNALESVTPAASKRPVKPASSDMELPEKFVYIRTESESDHVILSVHDNGPGFKGMEDRLFDPFFTTKDPGKGMGLGLSIVHTMVRSWDAEISAGQSPWGGATFTVRMRPAE</sequence>
<dbReference type="EMBL" id="QMIF01000020">
    <property type="protein sequence ID" value="TVM30689.1"/>
    <property type="molecule type" value="Genomic_DNA"/>
</dbReference>
<dbReference type="Pfam" id="PF08447">
    <property type="entry name" value="PAS_3"/>
    <property type="match status" value="1"/>
</dbReference>
<dbReference type="InterPro" id="IPR013655">
    <property type="entry name" value="PAS_fold_3"/>
</dbReference>
<dbReference type="PROSITE" id="PS50112">
    <property type="entry name" value="PAS"/>
    <property type="match status" value="2"/>
</dbReference>
<dbReference type="SUPFAM" id="SSF55785">
    <property type="entry name" value="PYP-like sensor domain (PAS domain)"/>
    <property type="match status" value="4"/>
</dbReference>
<comment type="catalytic activity">
    <reaction evidence="1">
        <text>ATP + protein L-histidine = ADP + protein N-phospho-L-histidine.</text>
        <dbReference type="EC" id="2.7.13.3"/>
    </reaction>
</comment>
<dbReference type="SUPFAM" id="SSF55874">
    <property type="entry name" value="ATPase domain of HSP90 chaperone/DNA topoisomerase II/histidine kinase"/>
    <property type="match status" value="1"/>
</dbReference>
<dbReference type="InterPro" id="IPR000014">
    <property type="entry name" value="PAS"/>
</dbReference>
<feature type="domain" description="PAC" evidence="8">
    <location>
        <begin position="602"/>
        <end position="657"/>
    </location>
</feature>
<evidence type="ECO:0000256" key="2">
    <source>
        <dbReference type="ARBA" id="ARBA00012438"/>
    </source>
</evidence>
<gene>
    <name evidence="9" type="ORF">DQK91_20230</name>
</gene>
<feature type="domain" description="PAS" evidence="7">
    <location>
        <begin position="292"/>
        <end position="364"/>
    </location>
</feature>
<dbReference type="Pfam" id="PF02518">
    <property type="entry name" value="HATPase_c"/>
    <property type="match status" value="1"/>
</dbReference>
<dbReference type="InterPro" id="IPR013656">
    <property type="entry name" value="PAS_4"/>
</dbReference>
<reference evidence="9 10" key="1">
    <citation type="submission" date="2018-06" db="EMBL/GenBank/DDBJ databases">
        <title>Complete genome of Desulfovibrio marinus P48SEP.</title>
        <authorList>
            <person name="Crispim J.S."/>
            <person name="Vidigal P.M.P."/>
            <person name="Silva L.C.F."/>
            <person name="Araujo L.C."/>
            <person name="Laguardia C.N."/>
            <person name="Dias R.S."/>
            <person name="Sousa M.P."/>
            <person name="Paula S.O."/>
            <person name="Silva C."/>
        </authorList>
    </citation>
    <scope>NUCLEOTIDE SEQUENCE [LARGE SCALE GENOMIC DNA]</scope>
    <source>
        <strain evidence="9 10">P48SEP</strain>
    </source>
</reference>
<dbReference type="AlphaFoldDB" id="A0A6P1ZBX0"/>
<dbReference type="InterPro" id="IPR052162">
    <property type="entry name" value="Sensor_kinase/Photoreceptor"/>
</dbReference>
<dbReference type="InterPro" id="IPR004358">
    <property type="entry name" value="Sig_transdc_His_kin-like_C"/>
</dbReference>
<dbReference type="Proteomes" id="UP000434052">
    <property type="component" value="Unassembled WGS sequence"/>
</dbReference>
<dbReference type="NCBIfam" id="TIGR00229">
    <property type="entry name" value="sensory_box"/>
    <property type="match status" value="3"/>
</dbReference>
<feature type="domain" description="PAS" evidence="7">
    <location>
        <begin position="162"/>
        <end position="220"/>
    </location>
</feature>
<dbReference type="SMART" id="SM00387">
    <property type="entry name" value="HATPase_c"/>
    <property type="match status" value="1"/>
</dbReference>
<feature type="domain" description="Histidine kinase" evidence="6">
    <location>
        <begin position="670"/>
        <end position="903"/>
    </location>
</feature>
<evidence type="ECO:0000256" key="1">
    <source>
        <dbReference type="ARBA" id="ARBA00000085"/>
    </source>
</evidence>
<dbReference type="GO" id="GO:0000155">
    <property type="term" value="F:phosphorelay sensor kinase activity"/>
    <property type="evidence" value="ECO:0007669"/>
    <property type="project" value="InterPro"/>
</dbReference>
<evidence type="ECO:0000256" key="4">
    <source>
        <dbReference type="ARBA" id="ARBA00022679"/>
    </source>
</evidence>
<dbReference type="SMART" id="SM00388">
    <property type="entry name" value="HisKA"/>
    <property type="match status" value="1"/>
</dbReference>
<dbReference type="OrthoDB" id="5438077at2"/>
<dbReference type="Gene3D" id="1.10.287.130">
    <property type="match status" value="1"/>
</dbReference>
<keyword evidence="5" id="KW-0418">Kinase</keyword>
<accession>A0A6P1ZBX0</accession>
<dbReference type="SMART" id="SM00091">
    <property type="entry name" value="PAS"/>
    <property type="match status" value="3"/>
</dbReference>
<dbReference type="InterPro" id="IPR000700">
    <property type="entry name" value="PAS-assoc_C"/>
</dbReference>
<dbReference type="PRINTS" id="PR00344">
    <property type="entry name" value="BCTRLSENSOR"/>
</dbReference>
<feature type="domain" description="PAC" evidence="8">
    <location>
        <begin position="368"/>
        <end position="420"/>
    </location>
</feature>
<proteinExistence type="predicted"/>
<dbReference type="PROSITE" id="PS50109">
    <property type="entry name" value="HIS_KIN"/>
    <property type="match status" value="1"/>
</dbReference>
<dbReference type="PANTHER" id="PTHR43304">
    <property type="entry name" value="PHYTOCHROME-LIKE PROTEIN CPH1"/>
    <property type="match status" value="1"/>
</dbReference>
<keyword evidence="4" id="KW-0808">Transferase</keyword>
<evidence type="ECO:0000259" key="8">
    <source>
        <dbReference type="PROSITE" id="PS50113"/>
    </source>
</evidence>
<evidence type="ECO:0000256" key="5">
    <source>
        <dbReference type="ARBA" id="ARBA00022777"/>
    </source>
</evidence>
<evidence type="ECO:0000313" key="10">
    <source>
        <dbReference type="Proteomes" id="UP000434052"/>
    </source>
</evidence>
<dbReference type="InterPro" id="IPR003594">
    <property type="entry name" value="HATPase_dom"/>
</dbReference>
<evidence type="ECO:0000256" key="3">
    <source>
        <dbReference type="ARBA" id="ARBA00022553"/>
    </source>
</evidence>
<comment type="caution">
    <text evidence="9">The sequence shown here is derived from an EMBL/GenBank/DDBJ whole genome shotgun (WGS) entry which is preliminary data.</text>
</comment>
<dbReference type="Pfam" id="PF08448">
    <property type="entry name" value="PAS_4"/>
    <property type="match status" value="1"/>
</dbReference>
<dbReference type="InterPro" id="IPR005467">
    <property type="entry name" value="His_kinase_dom"/>
</dbReference>
<dbReference type="EC" id="2.7.13.3" evidence="2"/>
<name>A0A6P1ZBX0_9BACT</name>
<evidence type="ECO:0000313" key="9">
    <source>
        <dbReference type="EMBL" id="TVM30689.1"/>
    </source>
</evidence>
<evidence type="ECO:0000259" key="6">
    <source>
        <dbReference type="PROSITE" id="PS50109"/>
    </source>
</evidence>
<dbReference type="SUPFAM" id="SSF47384">
    <property type="entry name" value="Homodimeric domain of signal transducing histidine kinase"/>
    <property type="match status" value="1"/>
</dbReference>
<dbReference type="SMART" id="SM00086">
    <property type="entry name" value="PAC"/>
    <property type="match status" value="2"/>
</dbReference>
<protein>
    <recommendedName>
        <fullName evidence="2">histidine kinase</fullName>
        <ecNumber evidence="2">2.7.13.3</ecNumber>
    </recommendedName>
</protein>
<organism evidence="9 10">
    <name type="scientific">Oceanidesulfovibrio marinus</name>
    <dbReference type="NCBI Taxonomy" id="370038"/>
    <lineage>
        <taxon>Bacteria</taxon>
        <taxon>Pseudomonadati</taxon>
        <taxon>Thermodesulfobacteriota</taxon>
        <taxon>Desulfovibrionia</taxon>
        <taxon>Desulfovibrionales</taxon>
        <taxon>Desulfovibrionaceae</taxon>
        <taxon>Oceanidesulfovibrio</taxon>
    </lineage>
</organism>
<dbReference type="Pfam" id="PF13426">
    <property type="entry name" value="PAS_9"/>
    <property type="match status" value="1"/>
</dbReference>
<dbReference type="Gene3D" id="3.30.450.20">
    <property type="entry name" value="PAS domain"/>
    <property type="match status" value="3"/>
</dbReference>
<dbReference type="Pfam" id="PF00512">
    <property type="entry name" value="HisKA"/>
    <property type="match status" value="1"/>
</dbReference>
<dbReference type="CDD" id="cd00130">
    <property type="entry name" value="PAS"/>
    <property type="match status" value="2"/>
</dbReference>
<dbReference type="Gene3D" id="3.30.565.10">
    <property type="entry name" value="Histidine kinase-like ATPase, C-terminal domain"/>
    <property type="match status" value="1"/>
</dbReference>
<dbReference type="PROSITE" id="PS50113">
    <property type="entry name" value="PAC"/>
    <property type="match status" value="2"/>
</dbReference>